<dbReference type="Pfam" id="PF12655">
    <property type="entry name" value="CDIF630_02480-like"/>
    <property type="match status" value="1"/>
</dbReference>
<dbReference type="Proteomes" id="UP000191554">
    <property type="component" value="Unassembled WGS sequence"/>
</dbReference>
<dbReference type="RefSeq" id="WP_080064110.1">
    <property type="nucleotide sequence ID" value="NZ_MZGX01000009.1"/>
</dbReference>
<reference evidence="2 3" key="1">
    <citation type="submission" date="2017-03" db="EMBL/GenBank/DDBJ databases">
        <title>Genome sequence of Clostridium hungatei DSM 14427.</title>
        <authorList>
            <person name="Poehlein A."/>
            <person name="Daniel R."/>
        </authorList>
    </citation>
    <scope>NUCLEOTIDE SEQUENCE [LARGE SCALE GENOMIC DNA]</scope>
    <source>
        <strain evidence="2 3">DSM 14427</strain>
    </source>
</reference>
<dbReference type="InterPro" id="IPR024209">
    <property type="entry name" value="CDIF630_02480-like"/>
</dbReference>
<keyword evidence="3" id="KW-1185">Reference proteome</keyword>
<feature type="region of interest" description="Disordered" evidence="1">
    <location>
        <begin position="1"/>
        <end position="40"/>
    </location>
</feature>
<proteinExistence type="predicted"/>
<sequence>MGKKDAQLDGSHNRRLTAFRPTDNEGTAAWTMEKTKQKHTDVVIPDEEGVSEAKNWVDNGSRL</sequence>
<evidence type="ECO:0008006" key="4">
    <source>
        <dbReference type="Google" id="ProtNLM"/>
    </source>
</evidence>
<accession>A0A1V4SKQ2</accession>
<evidence type="ECO:0000313" key="3">
    <source>
        <dbReference type="Proteomes" id="UP000191554"/>
    </source>
</evidence>
<evidence type="ECO:0000313" key="2">
    <source>
        <dbReference type="EMBL" id="OPX44363.1"/>
    </source>
</evidence>
<dbReference type="OrthoDB" id="1708132at2"/>
<protein>
    <recommendedName>
        <fullName evidence="4">DUF3787 domain-containing protein</fullName>
    </recommendedName>
</protein>
<organism evidence="2 3">
    <name type="scientific">Ruminiclostridium hungatei</name>
    <name type="common">Clostridium hungatei</name>
    <dbReference type="NCBI Taxonomy" id="48256"/>
    <lineage>
        <taxon>Bacteria</taxon>
        <taxon>Bacillati</taxon>
        <taxon>Bacillota</taxon>
        <taxon>Clostridia</taxon>
        <taxon>Eubacteriales</taxon>
        <taxon>Oscillospiraceae</taxon>
        <taxon>Ruminiclostridium</taxon>
    </lineage>
</organism>
<gene>
    <name evidence="2" type="ORF">CLHUN_16620</name>
</gene>
<comment type="caution">
    <text evidence="2">The sequence shown here is derived from an EMBL/GenBank/DDBJ whole genome shotgun (WGS) entry which is preliminary data.</text>
</comment>
<evidence type="ECO:0000256" key="1">
    <source>
        <dbReference type="SAM" id="MobiDB-lite"/>
    </source>
</evidence>
<dbReference type="EMBL" id="MZGX01000009">
    <property type="protein sequence ID" value="OPX44363.1"/>
    <property type="molecule type" value="Genomic_DNA"/>
</dbReference>
<dbReference type="AlphaFoldDB" id="A0A1V4SKQ2"/>
<name>A0A1V4SKQ2_RUMHU</name>